<dbReference type="InterPro" id="IPR001544">
    <property type="entry name" value="Aminotrans_IV"/>
</dbReference>
<protein>
    <recommendedName>
        <fullName evidence="6">branched-chain-amino-acid transaminase</fullName>
        <ecNumber evidence="6">2.6.1.42</ecNumber>
    </recommendedName>
</protein>
<dbReference type="AlphaFoldDB" id="A0A501W4E4"/>
<accession>A0A501W4E4</accession>
<evidence type="ECO:0000256" key="3">
    <source>
        <dbReference type="ARBA" id="ARBA00004931"/>
    </source>
</evidence>
<dbReference type="Gene3D" id="3.30.470.10">
    <property type="match status" value="1"/>
</dbReference>
<dbReference type="InterPro" id="IPR050571">
    <property type="entry name" value="Class-IV_PLP-Dep_Aminotrnsfr"/>
</dbReference>
<keyword evidence="11" id="KW-0808">Transferase</keyword>
<evidence type="ECO:0000313" key="11">
    <source>
        <dbReference type="EMBL" id="TPE42994.1"/>
    </source>
</evidence>
<evidence type="ECO:0000256" key="9">
    <source>
        <dbReference type="ARBA" id="ARBA00048798"/>
    </source>
</evidence>
<comment type="pathway">
    <text evidence="4">Amino-acid biosynthesis; L-leucine biosynthesis; L-leucine from 3-methyl-2-oxobutanoate: step 4/4.</text>
</comment>
<dbReference type="GO" id="GO:0046394">
    <property type="term" value="P:carboxylic acid biosynthetic process"/>
    <property type="evidence" value="ECO:0007669"/>
    <property type="project" value="UniProtKB-ARBA"/>
</dbReference>
<evidence type="ECO:0000256" key="8">
    <source>
        <dbReference type="ARBA" id="ARBA00048212"/>
    </source>
</evidence>
<dbReference type="OrthoDB" id="9805628at2"/>
<comment type="pathway">
    <text evidence="3">Amino-acid biosynthesis; L-valine biosynthesis; L-valine from pyruvate: step 4/4.</text>
</comment>
<sequence>MQPTNYAYVRGQVLPLAQATLHISDLSIQRGYGVFDYFRVFGNTPVFLDDYLQRFHASAAALHLQLPISDEELRAVIEEVIDKNSMPRSGMKMILTGGYSANGYEPADPSLVILQQPLTLPGLELVEKGIKIITHEYVRELPQAKTINYTMGIRLIEEIKSRGASDVLYRQNGVVSEFPRCNLFMVREDDTVVTPAENVLLGVTRRNVLELAGRKYKTEEGTVPLDDLYRAKEVFLTSTTKRILPIVQVDGQVIGTGKPGEVTRTLLADLVKLEEEMVQSTYKV</sequence>
<dbReference type="EMBL" id="VFRQ01000008">
    <property type="protein sequence ID" value="TPE42994.1"/>
    <property type="molecule type" value="Genomic_DNA"/>
</dbReference>
<organism evidence="11 12">
    <name type="scientific">Pontibacter mangrovi</name>
    <dbReference type="NCBI Taxonomy" id="2589816"/>
    <lineage>
        <taxon>Bacteria</taxon>
        <taxon>Pseudomonadati</taxon>
        <taxon>Bacteroidota</taxon>
        <taxon>Cytophagia</taxon>
        <taxon>Cytophagales</taxon>
        <taxon>Hymenobacteraceae</taxon>
        <taxon>Pontibacter</taxon>
    </lineage>
</organism>
<dbReference type="GO" id="GO:0004084">
    <property type="term" value="F:branched-chain-amino-acid transaminase activity"/>
    <property type="evidence" value="ECO:0007669"/>
    <property type="project" value="UniProtKB-EC"/>
</dbReference>
<name>A0A501W4E4_9BACT</name>
<dbReference type="EC" id="2.6.1.42" evidence="6"/>
<evidence type="ECO:0000256" key="1">
    <source>
        <dbReference type="ARBA" id="ARBA00001933"/>
    </source>
</evidence>
<dbReference type="InterPro" id="IPR036038">
    <property type="entry name" value="Aminotransferase-like"/>
</dbReference>
<dbReference type="SUPFAM" id="SSF56752">
    <property type="entry name" value="D-aminoacid aminotransferase-like PLP-dependent enzymes"/>
    <property type="match status" value="1"/>
</dbReference>
<comment type="caution">
    <text evidence="11">The sequence shown here is derived from an EMBL/GenBank/DDBJ whole genome shotgun (WGS) entry which is preliminary data.</text>
</comment>
<comment type="pathway">
    <text evidence="2">Amino-acid biosynthesis; L-isoleucine biosynthesis; L-isoleucine from 2-oxobutanoate: step 4/4.</text>
</comment>
<comment type="catalytic activity">
    <reaction evidence="10">
        <text>L-leucine + 2-oxoglutarate = 4-methyl-2-oxopentanoate + L-glutamate</text>
        <dbReference type="Rhea" id="RHEA:18321"/>
        <dbReference type="ChEBI" id="CHEBI:16810"/>
        <dbReference type="ChEBI" id="CHEBI:17865"/>
        <dbReference type="ChEBI" id="CHEBI:29985"/>
        <dbReference type="ChEBI" id="CHEBI:57427"/>
        <dbReference type="EC" id="2.6.1.42"/>
    </reaction>
</comment>
<keyword evidence="7" id="KW-0663">Pyridoxal phosphate</keyword>
<dbReference type="FunFam" id="3.20.10.10:FF:000002">
    <property type="entry name" value="D-alanine aminotransferase"/>
    <property type="match status" value="1"/>
</dbReference>
<dbReference type="RefSeq" id="WP_140622408.1">
    <property type="nucleotide sequence ID" value="NZ_VFRQ01000008.1"/>
</dbReference>
<dbReference type="PANTHER" id="PTHR42743:SF11">
    <property type="entry name" value="AMINODEOXYCHORISMATE LYASE"/>
    <property type="match status" value="1"/>
</dbReference>
<dbReference type="InterPro" id="IPR043132">
    <property type="entry name" value="BCAT-like_C"/>
</dbReference>
<comment type="catalytic activity">
    <reaction evidence="9">
        <text>L-isoleucine + 2-oxoglutarate = (S)-3-methyl-2-oxopentanoate + L-glutamate</text>
        <dbReference type="Rhea" id="RHEA:24801"/>
        <dbReference type="ChEBI" id="CHEBI:16810"/>
        <dbReference type="ChEBI" id="CHEBI:29985"/>
        <dbReference type="ChEBI" id="CHEBI:35146"/>
        <dbReference type="ChEBI" id="CHEBI:58045"/>
        <dbReference type="EC" id="2.6.1.42"/>
    </reaction>
</comment>
<keyword evidence="12" id="KW-1185">Reference proteome</keyword>
<comment type="similarity">
    <text evidence="5">Belongs to the class-IV pyridoxal-phosphate-dependent aminotransferase family.</text>
</comment>
<gene>
    <name evidence="11" type="ORF">FJM65_15215</name>
</gene>
<dbReference type="Proteomes" id="UP000316727">
    <property type="component" value="Unassembled WGS sequence"/>
</dbReference>
<evidence type="ECO:0000256" key="7">
    <source>
        <dbReference type="ARBA" id="ARBA00022898"/>
    </source>
</evidence>
<keyword evidence="11" id="KW-0032">Aminotransferase</keyword>
<evidence type="ECO:0000313" key="12">
    <source>
        <dbReference type="Proteomes" id="UP000316727"/>
    </source>
</evidence>
<dbReference type="Pfam" id="PF01063">
    <property type="entry name" value="Aminotran_4"/>
    <property type="match status" value="1"/>
</dbReference>
<evidence type="ECO:0000256" key="10">
    <source>
        <dbReference type="ARBA" id="ARBA00049229"/>
    </source>
</evidence>
<reference evidence="11 12" key="1">
    <citation type="submission" date="2019-06" db="EMBL/GenBank/DDBJ databases">
        <title>A novel bacterium of genus Pontibacter, isolated from marine sediment.</title>
        <authorList>
            <person name="Huang H."/>
            <person name="Mo K."/>
            <person name="Hu Y."/>
        </authorList>
    </citation>
    <scope>NUCLEOTIDE SEQUENCE [LARGE SCALE GENOMIC DNA]</scope>
    <source>
        <strain evidence="11 12">HB172049</strain>
    </source>
</reference>
<evidence type="ECO:0000256" key="5">
    <source>
        <dbReference type="ARBA" id="ARBA00009320"/>
    </source>
</evidence>
<dbReference type="InterPro" id="IPR043131">
    <property type="entry name" value="BCAT-like_N"/>
</dbReference>
<comment type="cofactor">
    <cofactor evidence="1">
        <name>pyridoxal 5'-phosphate</name>
        <dbReference type="ChEBI" id="CHEBI:597326"/>
    </cofactor>
</comment>
<evidence type="ECO:0000256" key="6">
    <source>
        <dbReference type="ARBA" id="ARBA00013053"/>
    </source>
</evidence>
<dbReference type="Gene3D" id="3.20.10.10">
    <property type="entry name" value="D-amino Acid Aminotransferase, subunit A, domain 2"/>
    <property type="match status" value="1"/>
</dbReference>
<comment type="catalytic activity">
    <reaction evidence="8">
        <text>L-valine + 2-oxoglutarate = 3-methyl-2-oxobutanoate + L-glutamate</text>
        <dbReference type="Rhea" id="RHEA:24813"/>
        <dbReference type="ChEBI" id="CHEBI:11851"/>
        <dbReference type="ChEBI" id="CHEBI:16810"/>
        <dbReference type="ChEBI" id="CHEBI:29985"/>
        <dbReference type="ChEBI" id="CHEBI:57762"/>
        <dbReference type="EC" id="2.6.1.42"/>
    </reaction>
</comment>
<proteinExistence type="inferred from homology"/>
<dbReference type="GO" id="GO:0008652">
    <property type="term" value="P:amino acid biosynthetic process"/>
    <property type="evidence" value="ECO:0007669"/>
    <property type="project" value="UniProtKB-ARBA"/>
</dbReference>
<evidence type="ECO:0000256" key="4">
    <source>
        <dbReference type="ARBA" id="ARBA00005072"/>
    </source>
</evidence>
<evidence type="ECO:0000256" key="2">
    <source>
        <dbReference type="ARBA" id="ARBA00004824"/>
    </source>
</evidence>
<dbReference type="PANTHER" id="PTHR42743">
    <property type="entry name" value="AMINO-ACID AMINOTRANSFERASE"/>
    <property type="match status" value="1"/>
</dbReference>